<dbReference type="Proteomes" id="UP000660070">
    <property type="component" value="Unassembled WGS sequence"/>
</dbReference>
<evidence type="ECO:0000313" key="1">
    <source>
        <dbReference type="EMBL" id="MBF8456114.1"/>
    </source>
</evidence>
<dbReference type="RefSeq" id="WP_196078657.1">
    <property type="nucleotide sequence ID" value="NZ_JADPVI010000001.1"/>
</dbReference>
<comment type="caution">
    <text evidence="1">The sequence shown here is derived from an EMBL/GenBank/DDBJ whole genome shotgun (WGS) entry which is preliminary data.</text>
</comment>
<protein>
    <recommendedName>
        <fullName evidence="3">Lipoprotein</fullName>
    </recommendedName>
</protein>
<reference evidence="1 2" key="1">
    <citation type="submission" date="2020-11" db="EMBL/GenBank/DDBJ databases">
        <title>Kaistella gelatinilytica sp. nov., a flavobacterium isolated from Antarctic Soil.</title>
        <authorList>
            <person name="Li J."/>
        </authorList>
    </citation>
    <scope>NUCLEOTIDE SEQUENCE [LARGE SCALE GENOMIC DNA]</scope>
    <source>
        <strain evidence="1 2">G5-32</strain>
    </source>
</reference>
<gene>
    <name evidence="1" type="ORF">IV494_02875</name>
</gene>
<keyword evidence="2" id="KW-1185">Reference proteome</keyword>
<evidence type="ECO:0008006" key="3">
    <source>
        <dbReference type="Google" id="ProtNLM"/>
    </source>
</evidence>
<dbReference type="EMBL" id="JADPVI010000001">
    <property type="protein sequence ID" value="MBF8456114.1"/>
    <property type="molecule type" value="Genomic_DNA"/>
</dbReference>
<evidence type="ECO:0000313" key="2">
    <source>
        <dbReference type="Proteomes" id="UP000660070"/>
    </source>
</evidence>
<proteinExistence type="predicted"/>
<organism evidence="1 2">
    <name type="scientific">Kaistella gelatinilytica</name>
    <dbReference type="NCBI Taxonomy" id="2787636"/>
    <lineage>
        <taxon>Bacteria</taxon>
        <taxon>Pseudomonadati</taxon>
        <taxon>Bacteroidota</taxon>
        <taxon>Flavobacteriia</taxon>
        <taxon>Flavobacteriales</taxon>
        <taxon>Weeksellaceae</taxon>
        <taxon>Chryseobacterium group</taxon>
        <taxon>Kaistella</taxon>
    </lineage>
</organism>
<name>A0ABS0F8S6_9FLAO</name>
<accession>A0ABS0F8S6</accession>
<sequence>MLKKLLLLLILSSALKSCKNLSENQKRTEIQKSEQKKITEINRNIDSLQNVGQYADSDDMLFDIAGNYTLTKDEVTDCKFFLSLFFKNGILKYEMQINTQKHSGNVEIVLNEKADGYYITFKDIEWSEYLGAIDTEGTNSEEDLELPKDIQGVLYKDEITIQNSGNAMNYYVKFAECDLKYIHLIK</sequence>